<reference evidence="1 2" key="1">
    <citation type="submission" date="2019-11" db="EMBL/GenBank/DDBJ databases">
        <title>Maribacter lutea sp. nov., a marine bacterium isolated from intertidal sand.</title>
        <authorList>
            <person name="Liu A."/>
        </authorList>
    </citation>
    <scope>NUCLEOTIDE SEQUENCE [LARGE SCALE GENOMIC DNA]</scope>
    <source>
        <strain evidence="1 2">RZ05</strain>
    </source>
</reference>
<organism evidence="1 2">
    <name type="scientific">Maribacter luteus</name>
    <dbReference type="NCBI Taxonomy" id="2594478"/>
    <lineage>
        <taxon>Bacteria</taxon>
        <taxon>Pseudomonadati</taxon>
        <taxon>Bacteroidota</taxon>
        <taxon>Flavobacteriia</taxon>
        <taxon>Flavobacteriales</taxon>
        <taxon>Flavobacteriaceae</taxon>
        <taxon>Maribacter</taxon>
    </lineage>
</organism>
<comment type="caution">
    <text evidence="1">The sequence shown here is derived from an EMBL/GenBank/DDBJ whole genome shotgun (WGS) entry which is preliminary data.</text>
</comment>
<evidence type="ECO:0000313" key="2">
    <source>
        <dbReference type="Proteomes" id="UP000443153"/>
    </source>
</evidence>
<name>A0A6I2MJH0_9FLAO</name>
<gene>
    <name evidence="1" type="ORF">GJ691_03920</name>
</gene>
<dbReference type="EMBL" id="WKJH01000002">
    <property type="protein sequence ID" value="MRX63312.1"/>
    <property type="molecule type" value="Genomic_DNA"/>
</dbReference>
<dbReference type="AlphaFoldDB" id="A0A6I2MJH0"/>
<evidence type="ECO:0000313" key="1">
    <source>
        <dbReference type="EMBL" id="MRX63312.1"/>
    </source>
</evidence>
<protein>
    <recommendedName>
        <fullName evidence="3">Alpha/beta hydrolase</fullName>
    </recommendedName>
</protein>
<accession>A0A6I2MJH0</accession>
<sequence length="197" mass="22162">MAERLVVISDTWGAKKGIWANSYLVYLQQYFNLTYLDSQRLAKLDLDTDSEETIHTAFFKGGIDTAVGELVKLQKEPCHYLAFGIGATIAWKAGLKGLPMKSLYAISPKGIHQFNNAPKIPTRLLFGDLDAELPTNDWFSEMHGIKEEIIESYGHRLYVNDAVIKKVSKDLLSLVTHKIESKPKVNVTRIKKPLLVS</sequence>
<proteinExistence type="predicted"/>
<dbReference type="OrthoDB" id="1118894at2"/>
<dbReference type="Proteomes" id="UP000443153">
    <property type="component" value="Unassembled WGS sequence"/>
</dbReference>
<evidence type="ECO:0008006" key="3">
    <source>
        <dbReference type="Google" id="ProtNLM"/>
    </source>
</evidence>
<dbReference type="RefSeq" id="WP_154363990.1">
    <property type="nucleotide sequence ID" value="NZ_WKJH01000002.1"/>
</dbReference>
<keyword evidence="2" id="KW-1185">Reference proteome</keyword>